<sequence length="143" mass="16962">MPEVQFQYQLEHEGQTITYNVNPQHREKDNPNKSIWIVKPDVEYACFKFTYEKEWVVENEAWGFLLNEKKDFVLIGLSQENEELKIAKFKKNPNAAEWHGYPCNYMAKKQDIPSDTVMKAWVDAQYMTKAKMSKIQHQLLCNL</sequence>
<dbReference type="RefSeq" id="WP_301638298.1">
    <property type="nucleotide sequence ID" value="NZ_JADYTN010000018.1"/>
</dbReference>
<organism evidence="1 2">
    <name type="scientific">Xylanibacter brevis</name>
    <dbReference type="NCBI Taxonomy" id="83231"/>
    <lineage>
        <taxon>Bacteria</taxon>
        <taxon>Pseudomonadati</taxon>
        <taxon>Bacteroidota</taxon>
        <taxon>Bacteroidia</taxon>
        <taxon>Bacteroidales</taxon>
        <taxon>Prevotellaceae</taxon>
        <taxon>Xylanibacter</taxon>
    </lineage>
</organism>
<dbReference type="Proteomes" id="UP001200470">
    <property type="component" value="Unassembled WGS sequence"/>
</dbReference>
<comment type="caution">
    <text evidence="1">The sequence shown here is derived from an EMBL/GenBank/DDBJ whole genome shotgun (WGS) entry which is preliminary data.</text>
</comment>
<proteinExistence type="predicted"/>
<protein>
    <submittedName>
        <fullName evidence="1">Uncharacterized protein</fullName>
    </submittedName>
</protein>
<reference evidence="1 2" key="1">
    <citation type="submission" date="2020-12" db="EMBL/GenBank/DDBJ databases">
        <title>Whole genome sequences of gut porcine anaerobes.</title>
        <authorList>
            <person name="Kubasova T."/>
            <person name="Jahodarova E."/>
            <person name="Rychlik I."/>
        </authorList>
    </citation>
    <scope>NUCLEOTIDE SEQUENCE [LARGE SCALE GENOMIC DNA]</scope>
    <source>
        <strain evidence="1 2">An925</strain>
    </source>
</reference>
<evidence type="ECO:0000313" key="1">
    <source>
        <dbReference type="EMBL" id="MCF2564183.1"/>
    </source>
</evidence>
<evidence type="ECO:0000313" key="2">
    <source>
        <dbReference type="Proteomes" id="UP001200470"/>
    </source>
</evidence>
<accession>A0ABS9CIS3</accession>
<dbReference type="EMBL" id="JADYTN010000018">
    <property type="protein sequence ID" value="MCF2564183.1"/>
    <property type="molecule type" value="Genomic_DNA"/>
</dbReference>
<keyword evidence="2" id="KW-1185">Reference proteome</keyword>
<gene>
    <name evidence="1" type="ORF">I6E12_08670</name>
</gene>
<name>A0ABS9CIS3_9BACT</name>